<evidence type="ECO:0008006" key="3">
    <source>
        <dbReference type="Google" id="ProtNLM"/>
    </source>
</evidence>
<name>A0ABQ4LBN0_9BACL</name>
<proteinExistence type="predicted"/>
<dbReference type="Proteomes" id="UP000676601">
    <property type="component" value="Unassembled WGS sequence"/>
</dbReference>
<accession>A0ABQ4LBN0</accession>
<protein>
    <recommendedName>
        <fullName evidence="3">DUF2642 domain-containing protein</fullName>
    </recommendedName>
</protein>
<reference evidence="1 2" key="1">
    <citation type="submission" date="2021-03" db="EMBL/GenBank/DDBJ databases">
        <title>Antimicrobial resistance genes in bacteria isolated from Japanese honey, and their potential for conferring macrolide and lincosamide resistance in the American foulbrood pathogen Paenibacillus larvae.</title>
        <authorList>
            <person name="Okamoto M."/>
            <person name="Kumagai M."/>
            <person name="Kanamori H."/>
            <person name="Takamatsu D."/>
        </authorList>
    </citation>
    <scope>NUCLEOTIDE SEQUENCE [LARGE SCALE GENOMIC DNA]</scope>
    <source>
        <strain evidence="1 2">J21TS7</strain>
    </source>
</reference>
<comment type="caution">
    <text evidence="1">The sequence shown here is derived from an EMBL/GenBank/DDBJ whole genome shotgun (WGS) entry which is preliminary data.</text>
</comment>
<evidence type="ECO:0000313" key="2">
    <source>
        <dbReference type="Proteomes" id="UP000676601"/>
    </source>
</evidence>
<keyword evidence="2" id="KW-1185">Reference proteome</keyword>
<sequence length="64" mass="7402">MNKEMILSAAETNTEITIHLVSGEFYTGVCHRTDDPRTFVIVSNDRKPVIVPFWTVKRVQWVHS</sequence>
<organism evidence="1 2">
    <name type="scientific">Paenibacillus cineris</name>
    <dbReference type="NCBI Taxonomy" id="237530"/>
    <lineage>
        <taxon>Bacteria</taxon>
        <taxon>Bacillati</taxon>
        <taxon>Bacillota</taxon>
        <taxon>Bacilli</taxon>
        <taxon>Bacillales</taxon>
        <taxon>Paenibacillaceae</taxon>
        <taxon>Paenibacillus</taxon>
    </lineage>
</organism>
<gene>
    <name evidence="1" type="ORF">J21TS7_22970</name>
</gene>
<dbReference type="EMBL" id="BORU01000001">
    <property type="protein sequence ID" value="GIO53979.1"/>
    <property type="molecule type" value="Genomic_DNA"/>
</dbReference>
<evidence type="ECO:0000313" key="1">
    <source>
        <dbReference type="EMBL" id="GIO53979.1"/>
    </source>
</evidence>